<dbReference type="Proteomes" id="UP001500063">
    <property type="component" value="Unassembled WGS sequence"/>
</dbReference>
<feature type="region of interest" description="Disordered" evidence="1">
    <location>
        <begin position="173"/>
        <end position="272"/>
    </location>
</feature>
<sequence>MRFATNGSTSCARVGGPDPIELPPLLPVGRDEEFVGTRQIVIGHVAGDVVKGLERPDGAALVMAVPAGMEAGQPVRLQFRTAASGRLQSRVKTGATGTNALMITPNMTVPKKWPATAKSSQAGNVPGAQSFDALARQSTSSFTHSMTVASGQGDRSKPDDLVSAVYEPQIRIAPPPGWGMTGDMGAPVGRDDLGLRGERPDTDELLDRSAVVPSGAWGPTTPEPRSAMPEFLPEGTRKPPSAGAGHAPGSSPARITNRGGRCETGLGTAVLA</sequence>
<gene>
    <name evidence="2" type="ORF">GCM10010319_47820</name>
</gene>
<name>A0ABP3H803_9ACTN</name>
<evidence type="ECO:0000313" key="3">
    <source>
        <dbReference type="Proteomes" id="UP001500063"/>
    </source>
</evidence>
<keyword evidence="3" id="KW-1185">Reference proteome</keyword>
<feature type="compositionally biased region" description="Basic and acidic residues" evidence="1">
    <location>
        <begin position="189"/>
        <end position="207"/>
    </location>
</feature>
<evidence type="ECO:0000256" key="1">
    <source>
        <dbReference type="SAM" id="MobiDB-lite"/>
    </source>
</evidence>
<reference evidence="3" key="1">
    <citation type="journal article" date="2019" name="Int. J. Syst. Evol. Microbiol.">
        <title>The Global Catalogue of Microorganisms (GCM) 10K type strain sequencing project: providing services to taxonomists for standard genome sequencing and annotation.</title>
        <authorList>
            <consortium name="The Broad Institute Genomics Platform"/>
            <consortium name="The Broad Institute Genome Sequencing Center for Infectious Disease"/>
            <person name="Wu L."/>
            <person name="Ma J."/>
        </authorList>
    </citation>
    <scope>NUCLEOTIDE SEQUENCE [LARGE SCALE GENOMIC DNA]</scope>
    <source>
        <strain evidence="3">JCM 4565</strain>
    </source>
</reference>
<dbReference type="EMBL" id="BAAABW010000026">
    <property type="protein sequence ID" value="GAA0364403.1"/>
    <property type="molecule type" value="Genomic_DNA"/>
</dbReference>
<protein>
    <submittedName>
        <fullName evidence="2">Uncharacterized protein</fullName>
    </submittedName>
</protein>
<evidence type="ECO:0000313" key="2">
    <source>
        <dbReference type="EMBL" id="GAA0364403.1"/>
    </source>
</evidence>
<organism evidence="2 3">
    <name type="scientific">Streptomyces blastmyceticus</name>
    <dbReference type="NCBI Taxonomy" id="68180"/>
    <lineage>
        <taxon>Bacteria</taxon>
        <taxon>Bacillati</taxon>
        <taxon>Actinomycetota</taxon>
        <taxon>Actinomycetes</taxon>
        <taxon>Kitasatosporales</taxon>
        <taxon>Streptomycetaceae</taxon>
        <taxon>Streptomyces</taxon>
    </lineage>
</organism>
<accession>A0ABP3H803</accession>
<proteinExistence type="predicted"/>
<feature type="region of interest" description="Disordered" evidence="1">
    <location>
        <begin position="1"/>
        <end position="25"/>
    </location>
</feature>
<comment type="caution">
    <text evidence="2">The sequence shown here is derived from an EMBL/GenBank/DDBJ whole genome shotgun (WGS) entry which is preliminary data.</text>
</comment>
<feature type="compositionally biased region" description="Low complexity" evidence="1">
    <location>
        <begin position="239"/>
        <end position="253"/>
    </location>
</feature>
<feature type="compositionally biased region" description="Polar residues" evidence="1">
    <location>
        <begin position="1"/>
        <end position="11"/>
    </location>
</feature>
<dbReference type="RefSeq" id="WP_344120736.1">
    <property type="nucleotide sequence ID" value="NZ_BAAABW010000026.1"/>
</dbReference>